<dbReference type="EC" id="3.6.4.10" evidence="1"/>
<dbReference type="InterPro" id="IPR018181">
    <property type="entry name" value="Heat_shock_70_CS"/>
</dbReference>
<dbReference type="Gene3D" id="3.30.420.40">
    <property type="match status" value="2"/>
</dbReference>
<dbReference type="EMBL" id="KV424271">
    <property type="protein sequence ID" value="KZT50029.1"/>
    <property type="molecule type" value="Genomic_DNA"/>
</dbReference>
<reference evidence="8 9" key="1">
    <citation type="journal article" date="2016" name="Mol. Biol. Evol.">
        <title>Comparative Genomics of Early-Diverging Mushroom-Forming Fungi Provides Insights into the Origins of Lignocellulose Decay Capabilities.</title>
        <authorList>
            <person name="Nagy L.G."/>
            <person name="Riley R."/>
            <person name="Tritt A."/>
            <person name="Adam C."/>
            <person name="Daum C."/>
            <person name="Floudas D."/>
            <person name="Sun H."/>
            <person name="Yadav J.S."/>
            <person name="Pangilinan J."/>
            <person name="Larsson K.H."/>
            <person name="Matsuura K."/>
            <person name="Barry K."/>
            <person name="Labutti K."/>
            <person name="Kuo R."/>
            <person name="Ohm R.A."/>
            <person name="Bhattacharya S.S."/>
            <person name="Shirouzu T."/>
            <person name="Yoshinaga Y."/>
            <person name="Martin F.M."/>
            <person name="Grigoriev I.V."/>
            <person name="Hibbett D.S."/>
        </authorList>
    </citation>
    <scope>NUCLEOTIDE SEQUENCE [LARGE SCALE GENOMIC DNA]</scope>
    <source>
        <strain evidence="8 9">HHB12733</strain>
    </source>
</reference>
<dbReference type="FunFam" id="3.30.30.30:FF:000005">
    <property type="entry name" value="Heat shock protein ssb1"/>
    <property type="match status" value="1"/>
</dbReference>
<sequence>MSTETFRVLGIDLGTTWCCVVGIDHEKGGAAVVLKNGQGNRTTPSYIAFTNQEILVGEQAMDAAAYGNESASNTIFDIKRVIGRRFSDPPPDSSSPRGTRGTLAEDIKLLPYHIINRNDHPIIQVQLCGETKEYTPQECSAFLLKSFKKMGEDFYGGPLLGVVVTVPAYFTEGQRGATKEACVIAGLNVLHMINEPTAAAIAHGLASKMDESRDALVYDLGGGTFDVCLMRIQNNNLHTVIATAGDCRLGGRDFTDRLAEHLRQKAGVPIETPHLKHLLREEAEKVKRALASSLSQKALVRGTTAEAIVEVTRATFNELNEELYEITRDCLAGLFQEPNVVKLGITRASLDDVILIGGSTRLPAIKDLLEEEFPKQTIVNRLDVDEAVGVGAALYALTKAMKNHGAVPTRDMVLQDVNPLSLGIMVDDGTVEVIVARNQEVPARKTRLFETSQDYQTEVTISVYQGERRLATDNRALGEFTVAGLPAMRRGKVRINVTFEIDGSGLLNVLASQVDGSQSKSLEMSVLGHGMLPEELARCVEEAQKLDQEASERASLAAARNGLQSLMSRVKRDLRRCQGTAEEKAPLEAVLKATRDELQKNGENGENTTVHSLKYLREAVEDAWAVAPWRLEQSDDEESTDMAVDDAMEGDGGAAPGSSANTLRQYGSAHSADTATTSVGTKRSAEEDGGWGRDAKRLHVDEAS</sequence>
<evidence type="ECO:0000256" key="6">
    <source>
        <dbReference type="RuleBase" id="RU003322"/>
    </source>
</evidence>
<evidence type="ECO:0000256" key="3">
    <source>
        <dbReference type="ARBA" id="ARBA00022840"/>
    </source>
</evidence>
<dbReference type="SUPFAM" id="SSF100920">
    <property type="entry name" value="Heat shock protein 70kD (HSP70), peptide-binding domain"/>
    <property type="match status" value="1"/>
</dbReference>
<dbReference type="GO" id="GO:0140662">
    <property type="term" value="F:ATP-dependent protein folding chaperone"/>
    <property type="evidence" value="ECO:0007669"/>
    <property type="project" value="InterPro"/>
</dbReference>
<keyword evidence="9" id="KW-1185">Reference proteome</keyword>
<dbReference type="PRINTS" id="PR00301">
    <property type="entry name" value="HEATSHOCK70"/>
</dbReference>
<evidence type="ECO:0000256" key="7">
    <source>
        <dbReference type="SAM" id="MobiDB-lite"/>
    </source>
</evidence>
<gene>
    <name evidence="8" type="ORF">CALCODRAFT_522132</name>
</gene>
<feature type="compositionally biased region" description="Polar residues" evidence="7">
    <location>
        <begin position="671"/>
        <end position="681"/>
    </location>
</feature>
<evidence type="ECO:0000256" key="1">
    <source>
        <dbReference type="ARBA" id="ARBA00012554"/>
    </source>
</evidence>
<proteinExistence type="inferred from homology"/>
<dbReference type="Proteomes" id="UP000076842">
    <property type="component" value="Unassembled WGS sequence"/>
</dbReference>
<dbReference type="InterPro" id="IPR043129">
    <property type="entry name" value="ATPase_NBD"/>
</dbReference>
<organism evidence="8 9">
    <name type="scientific">Calocera cornea HHB12733</name>
    <dbReference type="NCBI Taxonomy" id="1353952"/>
    <lineage>
        <taxon>Eukaryota</taxon>
        <taxon>Fungi</taxon>
        <taxon>Dikarya</taxon>
        <taxon>Basidiomycota</taxon>
        <taxon>Agaricomycotina</taxon>
        <taxon>Dacrymycetes</taxon>
        <taxon>Dacrymycetales</taxon>
        <taxon>Dacrymycetaceae</taxon>
        <taxon>Calocera</taxon>
    </lineage>
</organism>
<dbReference type="Gene3D" id="3.90.640.10">
    <property type="entry name" value="Actin, Chain A, domain 4"/>
    <property type="match status" value="1"/>
</dbReference>
<evidence type="ECO:0000313" key="8">
    <source>
        <dbReference type="EMBL" id="KZT50029.1"/>
    </source>
</evidence>
<dbReference type="PROSITE" id="PS01036">
    <property type="entry name" value="HSP70_3"/>
    <property type="match status" value="1"/>
</dbReference>
<keyword evidence="3 6" id="KW-0067">ATP-binding</keyword>
<dbReference type="PANTHER" id="PTHR19375">
    <property type="entry name" value="HEAT SHOCK PROTEIN 70KDA"/>
    <property type="match status" value="1"/>
</dbReference>
<dbReference type="Gene3D" id="2.60.34.10">
    <property type="entry name" value="Substrate Binding Domain Of DNAk, Chain A, domain 1"/>
    <property type="match status" value="1"/>
</dbReference>
<dbReference type="SUPFAM" id="SSF53067">
    <property type="entry name" value="Actin-like ATPase domain"/>
    <property type="match status" value="2"/>
</dbReference>
<feature type="region of interest" description="Disordered" evidence="7">
    <location>
        <begin position="646"/>
        <end position="704"/>
    </location>
</feature>
<dbReference type="AlphaFoldDB" id="A0A165C039"/>
<evidence type="ECO:0000256" key="2">
    <source>
        <dbReference type="ARBA" id="ARBA00022741"/>
    </source>
</evidence>
<keyword evidence="8" id="KW-0346">Stress response</keyword>
<accession>A0A165C039</accession>
<dbReference type="GO" id="GO:0005524">
    <property type="term" value="F:ATP binding"/>
    <property type="evidence" value="ECO:0007669"/>
    <property type="project" value="UniProtKB-KW"/>
</dbReference>
<feature type="compositionally biased region" description="Basic and acidic residues" evidence="7">
    <location>
        <begin position="683"/>
        <end position="704"/>
    </location>
</feature>
<dbReference type="Pfam" id="PF00012">
    <property type="entry name" value="HSP70"/>
    <property type="match status" value="1"/>
</dbReference>
<keyword evidence="4" id="KW-0143">Chaperone</keyword>
<keyword evidence="2 6" id="KW-0547">Nucleotide-binding</keyword>
<dbReference type="InterPro" id="IPR029047">
    <property type="entry name" value="HSP70_peptide-bd_sf"/>
</dbReference>
<name>A0A165C039_9BASI</name>
<dbReference type="InParanoid" id="A0A165C039"/>
<evidence type="ECO:0000313" key="9">
    <source>
        <dbReference type="Proteomes" id="UP000076842"/>
    </source>
</evidence>
<protein>
    <recommendedName>
        <fullName evidence="1">non-chaperonin molecular chaperone ATPase</fullName>
        <ecNumber evidence="1">3.6.4.10</ecNumber>
    </recommendedName>
</protein>
<comment type="similarity">
    <text evidence="6">Belongs to the heat shock protein 70 family.</text>
</comment>
<evidence type="ECO:0000256" key="4">
    <source>
        <dbReference type="ARBA" id="ARBA00023186"/>
    </source>
</evidence>
<evidence type="ECO:0000256" key="5">
    <source>
        <dbReference type="ARBA" id="ARBA00048056"/>
    </source>
</evidence>
<dbReference type="Gene3D" id="3.30.30.30">
    <property type="match status" value="1"/>
</dbReference>
<dbReference type="InterPro" id="IPR013126">
    <property type="entry name" value="Hsp_70_fam"/>
</dbReference>
<comment type="catalytic activity">
    <reaction evidence="5">
        <text>ATP + H2O = ADP + phosphate + H(+)</text>
        <dbReference type="Rhea" id="RHEA:13065"/>
        <dbReference type="ChEBI" id="CHEBI:15377"/>
        <dbReference type="ChEBI" id="CHEBI:15378"/>
        <dbReference type="ChEBI" id="CHEBI:30616"/>
        <dbReference type="ChEBI" id="CHEBI:43474"/>
        <dbReference type="ChEBI" id="CHEBI:456216"/>
        <dbReference type="EC" id="3.6.4.10"/>
    </reaction>
</comment>
<dbReference type="PROSITE" id="PS00297">
    <property type="entry name" value="HSP70_1"/>
    <property type="match status" value="1"/>
</dbReference>
<dbReference type="OrthoDB" id="2401965at2759"/>
<dbReference type="STRING" id="1353952.A0A165C039"/>